<dbReference type="OrthoDB" id="9806380at2"/>
<dbReference type="Proteomes" id="UP000179627">
    <property type="component" value="Unassembled WGS sequence"/>
</dbReference>
<evidence type="ECO:0000313" key="3">
    <source>
        <dbReference type="Proteomes" id="UP000179627"/>
    </source>
</evidence>
<accession>A0A1S1R4X5</accession>
<reference evidence="3" key="1">
    <citation type="submission" date="2016-07" db="EMBL/GenBank/DDBJ databases">
        <title>Sequence Frankia sp. strain CcI1.17.</title>
        <authorList>
            <person name="Ghodhbane-Gtari F."/>
            <person name="Swanson E."/>
            <person name="Gueddou A."/>
            <person name="Morris K."/>
            <person name="Hezbri K."/>
            <person name="Ktari A."/>
            <person name="Nouioui I."/>
            <person name="Abebe-Akele F."/>
            <person name="Simpson S."/>
            <person name="Thomas K."/>
            <person name="Gtari M."/>
            <person name="Tisa L.S."/>
            <person name="Hurst S."/>
        </authorList>
    </citation>
    <scope>NUCLEOTIDE SEQUENCE [LARGE SCALE GENOMIC DNA]</scope>
    <source>
        <strain evidence="3">Cc1.17</strain>
    </source>
</reference>
<keyword evidence="3" id="KW-1185">Reference proteome</keyword>
<sequence>MPKGYVILTETIHDPAGMAAYSRLSGASLAEYGGRVLAVDDDVDVIEGSWPGRRTIVIEYESVEKAQDWYRSASYQAALPLRQAAADCNVIIASGFTPRAATPR</sequence>
<dbReference type="PANTHER" id="PTHR41521">
    <property type="match status" value="1"/>
</dbReference>
<dbReference type="SUPFAM" id="SSF54909">
    <property type="entry name" value="Dimeric alpha+beta barrel"/>
    <property type="match status" value="1"/>
</dbReference>
<evidence type="ECO:0000259" key="1">
    <source>
        <dbReference type="Pfam" id="PF07045"/>
    </source>
</evidence>
<organism evidence="2 3">
    <name type="scientific">Parafrankia colletiae</name>
    <dbReference type="NCBI Taxonomy" id="573497"/>
    <lineage>
        <taxon>Bacteria</taxon>
        <taxon>Bacillati</taxon>
        <taxon>Actinomycetota</taxon>
        <taxon>Actinomycetes</taxon>
        <taxon>Frankiales</taxon>
        <taxon>Frankiaceae</taxon>
        <taxon>Parafrankia</taxon>
    </lineage>
</organism>
<protein>
    <recommendedName>
        <fullName evidence="1">DUF1330 domain-containing protein</fullName>
    </recommendedName>
</protein>
<dbReference type="EMBL" id="MBLM01000058">
    <property type="protein sequence ID" value="OHV41220.1"/>
    <property type="molecule type" value="Genomic_DNA"/>
</dbReference>
<dbReference type="AlphaFoldDB" id="A0A1S1R4X5"/>
<dbReference type="Pfam" id="PF07045">
    <property type="entry name" value="DUF1330"/>
    <property type="match status" value="1"/>
</dbReference>
<name>A0A1S1R4X5_9ACTN</name>
<dbReference type="RefSeq" id="WP_071083271.1">
    <property type="nucleotide sequence ID" value="NZ_MBLM01000058.1"/>
</dbReference>
<dbReference type="Gene3D" id="3.30.70.100">
    <property type="match status" value="1"/>
</dbReference>
<dbReference type="InterPro" id="IPR010753">
    <property type="entry name" value="DUF1330"/>
</dbReference>
<comment type="caution">
    <text evidence="2">The sequence shown here is derived from an EMBL/GenBank/DDBJ whole genome shotgun (WGS) entry which is preliminary data.</text>
</comment>
<feature type="domain" description="DUF1330" evidence="1">
    <location>
        <begin position="3"/>
        <end position="95"/>
    </location>
</feature>
<proteinExistence type="predicted"/>
<dbReference type="PANTHER" id="PTHR41521:SF4">
    <property type="entry name" value="BLR0684 PROTEIN"/>
    <property type="match status" value="1"/>
</dbReference>
<evidence type="ECO:0000313" key="2">
    <source>
        <dbReference type="EMBL" id="OHV41220.1"/>
    </source>
</evidence>
<gene>
    <name evidence="2" type="ORF">CC117_12820</name>
</gene>
<dbReference type="InterPro" id="IPR011008">
    <property type="entry name" value="Dimeric_a/b-barrel"/>
</dbReference>